<dbReference type="Proteomes" id="UP000195137">
    <property type="component" value="Unassembled WGS sequence"/>
</dbReference>
<keyword evidence="3" id="KW-1185">Reference proteome</keyword>
<dbReference type="EMBL" id="MRZU01000002">
    <property type="protein sequence ID" value="OUJ19446.1"/>
    <property type="molecule type" value="Genomic_DNA"/>
</dbReference>
<gene>
    <name evidence="2" type="ORF">AMET1_0116</name>
</gene>
<sequence length="87" mass="9863">MNEIKKRKKLSLASAIAAIAIIIGTLWYASDSIIPLTEIDRMPTPDYGETMNLVYLIQDIMYIIVALGIIGILFLALLSVMKWRREH</sequence>
<keyword evidence="1" id="KW-0812">Transmembrane</keyword>
<evidence type="ECO:0000313" key="2">
    <source>
        <dbReference type="EMBL" id="OUJ19446.1"/>
    </source>
</evidence>
<feature type="transmembrane region" description="Helical" evidence="1">
    <location>
        <begin position="60"/>
        <end position="81"/>
    </location>
</feature>
<evidence type="ECO:0000256" key="1">
    <source>
        <dbReference type="SAM" id="Phobius"/>
    </source>
</evidence>
<reference evidence="2 3" key="1">
    <citation type="submission" date="2016-12" db="EMBL/GenBank/DDBJ databases">
        <title>Discovery of methanogenic haloarchaea.</title>
        <authorList>
            <person name="Sorokin D.Y."/>
            <person name="Makarova K.S."/>
            <person name="Abbas B."/>
            <person name="Ferrer M."/>
            <person name="Golyshin P.N."/>
        </authorList>
    </citation>
    <scope>NUCLEOTIDE SEQUENCE [LARGE SCALE GENOMIC DNA]</scope>
    <source>
        <strain evidence="2">AMET1</strain>
    </source>
</reference>
<accession>A0A1Y3GJ82</accession>
<proteinExistence type="predicted"/>
<keyword evidence="1" id="KW-0472">Membrane</keyword>
<evidence type="ECO:0000313" key="3">
    <source>
        <dbReference type="Proteomes" id="UP000195137"/>
    </source>
</evidence>
<name>A0A1Y3GJ82_9EURY</name>
<keyword evidence="1" id="KW-1133">Transmembrane helix</keyword>
<protein>
    <submittedName>
        <fullName evidence="2">Uncharacterized protein</fullName>
    </submittedName>
</protein>
<feature type="transmembrane region" description="Helical" evidence="1">
    <location>
        <begin position="12"/>
        <end position="30"/>
    </location>
</feature>
<comment type="caution">
    <text evidence="2">The sequence shown here is derived from an EMBL/GenBank/DDBJ whole genome shotgun (WGS) entry which is preliminary data.</text>
</comment>
<organism evidence="2 3">
    <name type="scientific">Methanonatronarchaeum thermophilum</name>
    <dbReference type="NCBI Taxonomy" id="1927129"/>
    <lineage>
        <taxon>Archaea</taxon>
        <taxon>Methanobacteriati</taxon>
        <taxon>Methanobacteriota</taxon>
        <taxon>Methanonatronarchaeia</taxon>
        <taxon>Methanonatronarchaeales</taxon>
        <taxon>Methanonatronarchaeaceae</taxon>
        <taxon>Methanonatronarchaeum</taxon>
    </lineage>
</organism>
<dbReference type="AlphaFoldDB" id="A0A1Y3GJ82"/>